<dbReference type="AlphaFoldDB" id="A0A0W0SLW7"/>
<evidence type="ECO:0000313" key="3">
    <source>
        <dbReference type="Proteomes" id="UP000054736"/>
    </source>
</evidence>
<sequence>MFDFSKIGMKPTYSSNFEPPATEDQIAELERYCGHSLPENYKIILRNYNAGSPEAKYFDAIDEETGVLLEWKLHNFYILDDDKEIPANIWWVIENYQDIMGPNTIPFADDGLQQIYYMKWVNNVPQVWFLTYLDLEEPETHFVINSFDELLDALYVAN</sequence>
<comment type="caution">
    <text evidence="2">The sequence shown here is derived from an EMBL/GenBank/DDBJ whole genome shotgun (WGS) entry which is preliminary data.</text>
</comment>
<reference evidence="2 3" key="1">
    <citation type="submission" date="2015-11" db="EMBL/GenBank/DDBJ databases">
        <title>Genomic analysis of 38 Legionella species identifies large and diverse effector repertoires.</title>
        <authorList>
            <person name="Burstein D."/>
            <person name="Amaro F."/>
            <person name="Zusman T."/>
            <person name="Lifshitz Z."/>
            <person name="Cohen O."/>
            <person name="Gilbert J.A."/>
            <person name="Pupko T."/>
            <person name="Shuman H.A."/>
            <person name="Segal G."/>
        </authorList>
    </citation>
    <scope>NUCLEOTIDE SEQUENCE [LARGE SCALE GENOMIC DNA]</scope>
    <source>
        <strain evidence="2 3">ATCC 700990</strain>
    </source>
</reference>
<dbReference type="Gene3D" id="3.40.1580.10">
    <property type="entry name" value="SMI1/KNR4-like"/>
    <property type="match status" value="1"/>
</dbReference>
<dbReference type="Proteomes" id="UP000054736">
    <property type="component" value="Unassembled WGS sequence"/>
</dbReference>
<organism evidence="2 3">
    <name type="scientific">Legionella drozanskii LLAP-1</name>
    <dbReference type="NCBI Taxonomy" id="1212489"/>
    <lineage>
        <taxon>Bacteria</taxon>
        <taxon>Pseudomonadati</taxon>
        <taxon>Pseudomonadota</taxon>
        <taxon>Gammaproteobacteria</taxon>
        <taxon>Legionellales</taxon>
        <taxon>Legionellaceae</taxon>
        <taxon>Legionella</taxon>
    </lineage>
</organism>
<accession>A0A0W0SLW7</accession>
<feature type="domain" description="Knr4/Smi1-like" evidence="1">
    <location>
        <begin position="20"/>
        <end position="153"/>
    </location>
</feature>
<name>A0A0W0SLW7_9GAMM</name>
<keyword evidence="3" id="KW-1185">Reference proteome</keyword>
<dbReference type="RefSeq" id="WP_058497237.1">
    <property type="nucleotide sequence ID" value="NZ_CAAAIU010000032.1"/>
</dbReference>
<dbReference type="SUPFAM" id="SSF160631">
    <property type="entry name" value="SMI1/KNR4-like"/>
    <property type="match status" value="1"/>
</dbReference>
<dbReference type="EMBL" id="LNXY01000032">
    <property type="protein sequence ID" value="KTC84358.1"/>
    <property type="molecule type" value="Genomic_DNA"/>
</dbReference>
<gene>
    <name evidence="2" type="ORF">Ldro_2961</name>
</gene>
<evidence type="ECO:0000259" key="1">
    <source>
        <dbReference type="SMART" id="SM00860"/>
    </source>
</evidence>
<dbReference type="InterPro" id="IPR037883">
    <property type="entry name" value="Knr4/Smi1-like_sf"/>
</dbReference>
<protein>
    <submittedName>
        <fullName evidence="2">SMI1 / KNR4 family protein</fullName>
    </submittedName>
</protein>
<dbReference type="OrthoDB" id="5637724at2"/>
<proteinExistence type="predicted"/>
<dbReference type="Pfam" id="PF09346">
    <property type="entry name" value="SMI1_KNR4"/>
    <property type="match status" value="1"/>
</dbReference>
<dbReference type="SMART" id="SM00860">
    <property type="entry name" value="SMI1_KNR4"/>
    <property type="match status" value="1"/>
</dbReference>
<dbReference type="PATRIC" id="fig|1212489.4.peg.3129"/>
<dbReference type="STRING" id="1212489.Ldro_2961"/>
<dbReference type="InterPro" id="IPR018958">
    <property type="entry name" value="Knr4/Smi1-like_dom"/>
</dbReference>
<evidence type="ECO:0000313" key="2">
    <source>
        <dbReference type="EMBL" id="KTC84358.1"/>
    </source>
</evidence>